<dbReference type="Gene3D" id="3.40.109.10">
    <property type="entry name" value="NADH Oxidase"/>
    <property type="match status" value="1"/>
</dbReference>
<evidence type="ECO:0000256" key="1">
    <source>
        <dbReference type="ARBA" id="ARBA00001917"/>
    </source>
</evidence>
<dbReference type="PANTHER" id="PTHR43673">
    <property type="entry name" value="NAD(P)H NITROREDUCTASE YDGI-RELATED"/>
    <property type="match status" value="1"/>
</dbReference>
<name>X1BRI7_9ZZZZ</name>
<comment type="cofactor">
    <cofactor evidence="1">
        <name>FMN</name>
        <dbReference type="ChEBI" id="CHEBI:58210"/>
    </cofactor>
</comment>
<dbReference type="AlphaFoldDB" id="X1BRI7"/>
<evidence type="ECO:0000313" key="7">
    <source>
        <dbReference type="EMBL" id="GAG86783.1"/>
    </source>
</evidence>
<sequence>LLAACALGLGACWIGAFNEASVKATFRIPEHVRPLAIVSIGYPGERSPIPPKRTLEGIVCYETF</sequence>
<feature type="domain" description="Nitroreductase" evidence="6">
    <location>
        <begin position="1"/>
        <end position="42"/>
    </location>
</feature>
<proteinExistence type="inferred from homology"/>
<dbReference type="PANTHER" id="PTHR43673:SF2">
    <property type="entry name" value="NITROREDUCTASE"/>
    <property type="match status" value="1"/>
</dbReference>
<keyword evidence="5" id="KW-0560">Oxidoreductase</keyword>
<dbReference type="GO" id="GO:0016491">
    <property type="term" value="F:oxidoreductase activity"/>
    <property type="evidence" value="ECO:0007669"/>
    <property type="project" value="UniProtKB-KW"/>
</dbReference>
<keyword evidence="3" id="KW-0285">Flavoprotein</keyword>
<accession>X1BRI7</accession>
<reference evidence="7" key="1">
    <citation type="journal article" date="2014" name="Front. Microbiol.">
        <title>High frequency of phylogenetically diverse reductive dehalogenase-homologous genes in deep subseafloor sedimentary metagenomes.</title>
        <authorList>
            <person name="Kawai M."/>
            <person name="Futagami T."/>
            <person name="Toyoda A."/>
            <person name="Takaki Y."/>
            <person name="Nishi S."/>
            <person name="Hori S."/>
            <person name="Arai W."/>
            <person name="Tsubouchi T."/>
            <person name="Morono Y."/>
            <person name="Uchiyama I."/>
            <person name="Ito T."/>
            <person name="Fujiyama A."/>
            <person name="Inagaki F."/>
            <person name="Takami H."/>
        </authorList>
    </citation>
    <scope>NUCLEOTIDE SEQUENCE</scope>
    <source>
        <strain evidence="7">Expedition CK06-06</strain>
    </source>
</reference>
<dbReference type="InterPro" id="IPR000415">
    <property type="entry name" value="Nitroreductase-like"/>
</dbReference>
<dbReference type="SUPFAM" id="SSF55469">
    <property type="entry name" value="FMN-dependent nitroreductase-like"/>
    <property type="match status" value="1"/>
</dbReference>
<evidence type="ECO:0000256" key="4">
    <source>
        <dbReference type="ARBA" id="ARBA00022643"/>
    </source>
</evidence>
<evidence type="ECO:0000256" key="2">
    <source>
        <dbReference type="ARBA" id="ARBA00007118"/>
    </source>
</evidence>
<evidence type="ECO:0000256" key="5">
    <source>
        <dbReference type="ARBA" id="ARBA00023002"/>
    </source>
</evidence>
<protein>
    <recommendedName>
        <fullName evidence="6">Nitroreductase domain-containing protein</fullName>
    </recommendedName>
</protein>
<keyword evidence="4" id="KW-0288">FMN</keyword>
<dbReference type="EMBL" id="BART01010231">
    <property type="protein sequence ID" value="GAG86783.1"/>
    <property type="molecule type" value="Genomic_DNA"/>
</dbReference>
<feature type="non-terminal residue" evidence="7">
    <location>
        <position position="1"/>
    </location>
</feature>
<organism evidence="7">
    <name type="scientific">marine sediment metagenome</name>
    <dbReference type="NCBI Taxonomy" id="412755"/>
    <lineage>
        <taxon>unclassified sequences</taxon>
        <taxon>metagenomes</taxon>
        <taxon>ecological metagenomes</taxon>
    </lineage>
</organism>
<gene>
    <name evidence="7" type="ORF">S01H4_22349</name>
</gene>
<dbReference type="Pfam" id="PF00881">
    <property type="entry name" value="Nitroreductase"/>
    <property type="match status" value="1"/>
</dbReference>
<dbReference type="InterPro" id="IPR029479">
    <property type="entry name" value="Nitroreductase"/>
</dbReference>
<evidence type="ECO:0000256" key="3">
    <source>
        <dbReference type="ARBA" id="ARBA00022630"/>
    </source>
</evidence>
<evidence type="ECO:0000259" key="6">
    <source>
        <dbReference type="Pfam" id="PF00881"/>
    </source>
</evidence>
<comment type="similarity">
    <text evidence="2">Belongs to the nitroreductase family.</text>
</comment>
<comment type="caution">
    <text evidence="7">The sequence shown here is derived from an EMBL/GenBank/DDBJ whole genome shotgun (WGS) entry which is preliminary data.</text>
</comment>